<dbReference type="InterPro" id="IPR012341">
    <property type="entry name" value="6hp_glycosidase-like_sf"/>
</dbReference>
<evidence type="ECO:0000313" key="3">
    <source>
        <dbReference type="EMBL" id="CUA96320.1"/>
    </source>
</evidence>
<dbReference type="Pfam" id="PF07221">
    <property type="entry name" value="GlcNAc_2-epim"/>
    <property type="match status" value="1"/>
</dbReference>
<sequence length="413" mass="45235">MLPRRRELDCAVISSASKSPALAAIKDLDLRLRTWLCGAALPLWLKAGFDAQTGRFAETLSINEALAPAGGMVRARVAPRQIYSLIEGTRLGFKDPEALNMAAKGMAYFRDTYLDERDLVINAVSIDAKTRDTAFDLYNQAFALFGLATAAIAFPACTADLLARADRTLLQLLREYAHPAGGFHEANPPRAPLCSNPHMHMLEACLAMEDAGGGMRWRDLADQIATLALTRFIDPATGALHEFFTLDWSLPDDPAKQAVEPGHQFEWAWLLLTWARRRGRTAEALPVAVRLVEIAETCGVDPVRGAAFMSLNADLSPRDTMARLWGQTEWLKAGIALAETLAETPNGAKREEALASILRAGKALETYLDVPLRGLWRDKWRADGSFVDEPAPASSLYHIVCAISCLAAFARTF</sequence>
<dbReference type="PANTHER" id="PTHR15108">
    <property type="entry name" value="N-ACYLGLUCOSAMINE-2-EPIMERASE"/>
    <property type="match status" value="1"/>
</dbReference>
<dbReference type="OrthoDB" id="9806359at2"/>
<organism evidence="3 4">
    <name type="scientific">Pannonibacter indicus</name>
    <dbReference type="NCBI Taxonomy" id="466044"/>
    <lineage>
        <taxon>Bacteria</taxon>
        <taxon>Pseudomonadati</taxon>
        <taxon>Pseudomonadota</taxon>
        <taxon>Alphaproteobacteria</taxon>
        <taxon>Hyphomicrobiales</taxon>
        <taxon>Stappiaceae</taxon>
        <taxon>Pannonibacter</taxon>
    </lineage>
</organism>
<proteinExistence type="inferred from homology"/>
<comment type="similarity">
    <text evidence="1">Belongs to the N-acylglucosamine 2-epimerase family.</text>
</comment>
<dbReference type="Proteomes" id="UP000183900">
    <property type="component" value="Unassembled WGS sequence"/>
</dbReference>
<name>A0A0K6HZL7_9HYPH</name>
<dbReference type="Gene3D" id="1.50.10.10">
    <property type="match status" value="1"/>
</dbReference>
<evidence type="ECO:0000256" key="2">
    <source>
        <dbReference type="ARBA" id="ARBA00023235"/>
    </source>
</evidence>
<keyword evidence="2" id="KW-0413">Isomerase</keyword>
<evidence type="ECO:0000313" key="4">
    <source>
        <dbReference type="Proteomes" id="UP000183900"/>
    </source>
</evidence>
<dbReference type="InterPro" id="IPR010819">
    <property type="entry name" value="AGE/CE"/>
</dbReference>
<dbReference type="AlphaFoldDB" id="A0A0K6HZL7"/>
<keyword evidence="4" id="KW-1185">Reference proteome</keyword>
<reference evidence="4" key="1">
    <citation type="submission" date="2015-08" db="EMBL/GenBank/DDBJ databases">
        <authorList>
            <person name="Varghese N."/>
        </authorList>
    </citation>
    <scope>NUCLEOTIDE SEQUENCE [LARGE SCALE GENOMIC DNA]</scope>
    <source>
        <strain evidence="4">DSM 23407</strain>
    </source>
</reference>
<protein>
    <submittedName>
        <fullName evidence="3">Mannose or cellobiose epimerase, N-acyl-D-glucosamine 2-epimerase family</fullName>
    </submittedName>
</protein>
<dbReference type="EMBL" id="CYHE01000005">
    <property type="protein sequence ID" value="CUA96320.1"/>
    <property type="molecule type" value="Genomic_DNA"/>
</dbReference>
<gene>
    <name evidence="3" type="ORF">Ga0061067_105113</name>
</gene>
<dbReference type="InterPro" id="IPR008928">
    <property type="entry name" value="6-hairpin_glycosidase_sf"/>
</dbReference>
<dbReference type="SUPFAM" id="SSF48208">
    <property type="entry name" value="Six-hairpin glycosidases"/>
    <property type="match status" value="1"/>
</dbReference>
<dbReference type="GO" id="GO:0016853">
    <property type="term" value="F:isomerase activity"/>
    <property type="evidence" value="ECO:0007669"/>
    <property type="project" value="UniProtKB-KW"/>
</dbReference>
<accession>A0A0K6HZL7</accession>
<evidence type="ECO:0000256" key="1">
    <source>
        <dbReference type="ARBA" id="ARBA00008558"/>
    </source>
</evidence>
<dbReference type="GO" id="GO:0005975">
    <property type="term" value="P:carbohydrate metabolic process"/>
    <property type="evidence" value="ECO:0007669"/>
    <property type="project" value="InterPro"/>
</dbReference>